<dbReference type="Proteomes" id="UP000299102">
    <property type="component" value="Unassembled WGS sequence"/>
</dbReference>
<name>A0A4C1T068_EUMVA</name>
<evidence type="ECO:0000313" key="1">
    <source>
        <dbReference type="EMBL" id="GBP07872.1"/>
    </source>
</evidence>
<reference evidence="1 2" key="1">
    <citation type="journal article" date="2019" name="Commun. Biol.">
        <title>The bagworm genome reveals a unique fibroin gene that provides high tensile strength.</title>
        <authorList>
            <person name="Kono N."/>
            <person name="Nakamura H."/>
            <person name="Ohtoshi R."/>
            <person name="Tomita M."/>
            <person name="Numata K."/>
            <person name="Arakawa K."/>
        </authorList>
    </citation>
    <scope>NUCLEOTIDE SEQUENCE [LARGE SCALE GENOMIC DNA]</scope>
</reference>
<dbReference type="AlphaFoldDB" id="A0A4C1T068"/>
<keyword evidence="2" id="KW-1185">Reference proteome</keyword>
<organism evidence="1 2">
    <name type="scientific">Eumeta variegata</name>
    <name type="common">Bagworm moth</name>
    <name type="synonym">Eumeta japonica</name>
    <dbReference type="NCBI Taxonomy" id="151549"/>
    <lineage>
        <taxon>Eukaryota</taxon>
        <taxon>Metazoa</taxon>
        <taxon>Ecdysozoa</taxon>
        <taxon>Arthropoda</taxon>
        <taxon>Hexapoda</taxon>
        <taxon>Insecta</taxon>
        <taxon>Pterygota</taxon>
        <taxon>Neoptera</taxon>
        <taxon>Endopterygota</taxon>
        <taxon>Lepidoptera</taxon>
        <taxon>Glossata</taxon>
        <taxon>Ditrysia</taxon>
        <taxon>Tineoidea</taxon>
        <taxon>Psychidae</taxon>
        <taxon>Oiketicinae</taxon>
        <taxon>Eumeta</taxon>
    </lineage>
</organism>
<proteinExistence type="predicted"/>
<protein>
    <submittedName>
        <fullName evidence="1">Uncharacterized protein</fullName>
    </submittedName>
</protein>
<dbReference type="EMBL" id="BGZK01000028">
    <property type="protein sequence ID" value="GBP07872.1"/>
    <property type="molecule type" value="Genomic_DNA"/>
</dbReference>
<sequence>MKTWPNDFVLSALQQLRTELEFFLGALSKITIVSYFQLTCCALFAAVTLCSAAPPERHPPAEQEQVADVYDAIFIVPRPDLASLGPANSYTSTDGTGFGGSGGFSFNLFGIKSASVGAGGFGKGVHTASADTDAASGSPVYSDYLEEDHNYKSIY</sequence>
<gene>
    <name evidence="1" type="ORF">EVAR_78044_1</name>
</gene>
<accession>A0A4C1T068</accession>
<comment type="caution">
    <text evidence="1">The sequence shown here is derived from an EMBL/GenBank/DDBJ whole genome shotgun (WGS) entry which is preliminary data.</text>
</comment>
<evidence type="ECO:0000313" key="2">
    <source>
        <dbReference type="Proteomes" id="UP000299102"/>
    </source>
</evidence>